<evidence type="ECO:0000256" key="2">
    <source>
        <dbReference type="ARBA" id="ARBA00010199"/>
    </source>
</evidence>
<feature type="transmembrane region" description="Helical" evidence="6">
    <location>
        <begin position="384"/>
        <end position="403"/>
    </location>
</feature>
<evidence type="ECO:0000256" key="6">
    <source>
        <dbReference type="SAM" id="Phobius"/>
    </source>
</evidence>
<evidence type="ECO:0000256" key="1">
    <source>
        <dbReference type="ARBA" id="ARBA00004141"/>
    </source>
</evidence>
<dbReference type="NCBIfam" id="TIGR00797">
    <property type="entry name" value="matE"/>
    <property type="match status" value="1"/>
</dbReference>
<feature type="transmembrane region" description="Helical" evidence="6">
    <location>
        <begin position="90"/>
        <end position="112"/>
    </location>
</feature>
<name>A0A9D9DKV8_9BACT</name>
<dbReference type="PANTHER" id="PTHR42893:SF46">
    <property type="entry name" value="PROTEIN DETOXIFICATION 44, CHLOROPLASTIC"/>
    <property type="match status" value="1"/>
</dbReference>
<feature type="transmembrane region" description="Helical" evidence="6">
    <location>
        <begin position="353"/>
        <end position="372"/>
    </location>
</feature>
<comment type="similarity">
    <text evidence="2">Belongs to the multi antimicrobial extrusion (MATE) (TC 2.A.66.1) family.</text>
</comment>
<accession>A0A9D9DKV8</accession>
<evidence type="ECO:0000256" key="3">
    <source>
        <dbReference type="ARBA" id="ARBA00022692"/>
    </source>
</evidence>
<organism evidence="7 8">
    <name type="scientific">Candidatus Egerieousia excrementavium</name>
    <dbReference type="NCBI Taxonomy" id="2840778"/>
    <lineage>
        <taxon>Bacteria</taxon>
        <taxon>Pseudomonadati</taxon>
        <taxon>Bacteroidota</taxon>
        <taxon>Bacteroidia</taxon>
        <taxon>Bacteroidales</taxon>
        <taxon>Candidatus Egerieousia</taxon>
    </lineage>
</organism>
<dbReference type="GO" id="GO:0005886">
    <property type="term" value="C:plasma membrane"/>
    <property type="evidence" value="ECO:0007669"/>
    <property type="project" value="TreeGrafter"/>
</dbReference>
<feature type="transmembrane region" description="Helical" evidence="6">
    <location>
        <begin position="409"/>
        <end position="426"/>
    </location>
</feature>
<feature type="transmembrane region" description="Helical" evidence="6">
    <location>
        <begin position="190"/>
        <end position="215"/>
    </location>
</feature>
<reference evidence="7" key="2">
    <citation type="journal article" date="2021" name="PeerJ">
        <title>Extensive microbial diversity within the chicken gut microbiome revealed by metagenomics and culture.</title>
        <authorList>
            <person name="Gilroy R."/>
            <person name="Ravi A."/>
            <person name="Getino M."/>
            <person name="Pursley I."/>
            <person name="Horton D.L."/>
            <person name="Alikhan N.F."/>
            <person name="Baker D."/>
            <person name="Gharbi K."/>
            <person name="Hall N."/>
            <person name="Watson M."/>
            <person name="Adriaenssens E.M."/>
            <person name="Foster-Nyarko E."/>
            <person name="Jarju S."/>
            <person name="Secka A."/>
            <person name="Antonio M."/>
            <person name="Oren A."/>
            <person name="Chaudhuri R.R."/>
            <person name="La Ragione R."/>
            <person name="Hildebrand F."/>
            <person name="Pallen M.J."/>
        </authorList>
    </citation>
    <scope>NUCLEOTIDE SEQUENCE</scope>
    <source>
        <strain evidence="7">15467</strain>
    </source>
</reference>
<evidence type="ECO:0000256" key="4">
    <source>
        <dbReference type="ARBA" id="ARBA00022989"/>
    </source>
</evidence>
<protein>
    <submittedName>
        <fullName evidence="7">MATE family efflux transporter</fullName>
    </submittedName>
</protein>
<dbReference type="AlphaFoldDB" id="A0A9D9DKV8"/>
<dbReference type="PANTHER" id="PTHR42893">
    <property type="entry name" value="PROTEIN DETOXIFICATION 44, CHLOROPLASTIC-RELATED"/>
    <property type="match status" value="1"/>
</dbReference>
<comment type="subcellular location">
    <subcellularLocation>
        <location evidence="1">Membrane</location>
        <topology evidence="1">Multi-pass membrane protein</topology>
    </subcellularLocation>
</comment>
<dbReference type="InterPro" id="IPR044644">
    <property type="entry name" value="DinF-like"/>
</dbReference>
<reference evidence="7" key="1">
    <citation type="submission" date="2020-10" db="EMBL/GenBank/DDBJ databases">
        <authorList>
            <person name="Gilroy R."/>
        </authorList>
    </citation>
    <scope>NUCLEOTIDE SEQUENCE</scope>
    <source>
        <strain evidence="7">15467</strain>
    </source>
</reference>
<evidence type="ECO:0000313" key="7">
    <source>
        <dbReference type="EMBL" id="MBO8428862.1"/>
    </source>
</evidence>
<feature type="transmembrane region" description="Helical" evidence="6">
    <location>
        <begin position="267"/>
        <end position="291"/>
    </location>
</feature>
<keyword evidence="5 6" id="KW-0472">Membrane</keyword>
<dbReference type="EMBL" id="JADINB010000066">
    <property type="protein sequence ID" value="MBO8428862.1"/>
    <property type="molecule type" value="Genomic_DNA"/>
</dbReference>
<evidence type="ECO:0000313" key="8">
    <source>
        <dbReference type="Proteomes" id="UP000823635"/>
    </source>
</evidence>
<dbReference type="GO" id="GO:0042910">
    <property type="term" value="F:xenobiotic transmembrane transporter activity"/>
    <property type="evidence" value="ECO:0007669"/>
    <property type="project" value="InterPro"/>
</dbReference>
<feature type="transmembrane region" description="Helical" evidence="6">
    <location>
        <begin position="312"/>
        <end position="333"/>
    </location>
</feature>
<dbReference type="Proteomes" id="UP000823635">
    <property type="component" value="Unassembled WGS sequence"/>
</dbReference>
<evidence type="ECO:0000256" key="5">
    <source>
        <dbReference type="ARBA" id="ARBA00023136"/>
    </source>
</evidence>
<keyword evidence="3 6" id="KW-0812">Transmembrane</keyword>
<feature type="transmembrane region" description="Helical" evidence="6">
    <location>
        <begin position="12"/>
        <end position="38"/>
    </location>
</feature>
<dbReference type="GO" id="GO:0015297">
    <property type="term" value="F:antiporter activity"/>
    <property type="evidence" value="ECO:0007669"/>
    <property type="project" value="InterPro"/>
</dbReference>
<proteinExistence type="inferred from homology"/>
<dbReference type="InterPro" id="IPR002528">
    <property type="entry name" value="MATE_fam"/>
</dbReference>
<feature type="transmembrane region" description="Helical" evidence="6">
    <location>
        <begin position="166"/>
        <end position="184"/>
    </location>
</feature>
<sequence length="440" mass="48575">MSLVVNGSMNRNVLRIAVPSILATITVPLVGMVDLAIAGRLGDAAMIGGVAIATMLFDLLYWNMSFLRVGTSGMVAQAYGRRDFREAMRVFVQGIFTSTAIAFLIWIIQMLYVNASFALIECSPEVEQLARSYYYVRIWAAPATLGLYVFKGFFIGMQNAVSPMTVDLVVNGVNFVASVFFALYTDMGFAGIAMGTVVAQYTGLVLSIILMAVYYRKLFKYISLKSSIQMKSVKKFFSLNTDLFVRSICFLCIYSGFTALSATFGDLMLAVCTIMMKLLLLYSYFIDGFAYAGEALVGRYTGANDGQSLRKAVKVIFIWCLSIAAVSTLAYALEGEMFVRILTNDTQVIEATGPFMPWLLIMPLMSCIAFTWDGIFIGATASKTIRNSMIYSVVGFFAAYFLLKNSIGVQALMVAFMVHLLVRSLYLSMFAKRKVFHIGA</sequence>
<feature type="transmembrane region" description="Helical" evidence="6">
    <location>
        <begin position="44"/>
        <end position="62"/>
    </location>
</feature>
<feature type="transmembrane region" description="Helical" evidence="6">
    <location>
        <begin position="236"/>
        <end position="261"/>
    </location>
</feature>
<dbReference type="Pfam" id="PF01554">
    <property type="entry name" value="MatE"/>
    <property type="match status" value="2"/>
</dbReference>
<feature type="transmembrane region" description="Helical" evidence="6">
    <location>
        <begin position="132"/>
        <end position="154"/>
    </location>
</feature>
<dbReference type="CDD" id="cd13136">
    <property type="entry name" value="MATE_DinF_like"/>
    <property type="match status" value="1"/>
</dbReference>
<gene>
    <name evidence="7" type="ORF">IAC68_02880</name>
</gene>
<comment type="caution">
    <text evidence="7">The sequence shown here is derived from an EMBL/GenBank/DDBJ whole genome shotgun (WGS) entry which is preliminary data.</text>
</comment>
<keyword evidence="4 6" id="KW-1133">Transmembrane helix</keyword>